<accession>A0A291P721</accession>
<feature type="transmembrane region" description="Helical" evidence="1">
    <location>
        <begin position="28"/>
        <end position="59"/>
    </location>
</feature>
<protein>
    <submittedName>
        <fullName evidence="2">Uncharacterized protein</fullName>
    </submittedName>
</protein>
<keyword evidence="1" id="KW-1133">Transmembrane helix</keyword>
<evidence type="ECO:0000313" key="3">
    <source>
        <dbReference type="Proteomes" id="UP000219993"/>
    </source>
</evidence>
<feature type="transmembrane region" description="Helical" evidence="1">
    <location>
        <begin position="185"/>
        <end position="209"/>
    </location>
</feature>
<dbReference type="AlphaFoldDB" id="A0A291P721"/>
<evidence type="ECO:0000313" key="2">
    <source>
        <dbReference type="EMBL" id="ATJ82675.1"/>
    </source>
</evidence>
<keyword evidence="1" id="KW-0472">Membrane</keyword>
<feature type="transmembrane region" description="Helical" evidence="1">
    <location>
        <begin position="101"/>
        <end position="121"/>
    </location>
</feature>
<gene>
    <name evidence="2" type="ORF">BEI_1688</name>
</gene>
<feature type="transmembrane region" description="Helical" evidence="1">
    <location>
        <begin position="161"/>
        <end position="179"/>
    </location>
</feature>
<name>A0A291P721_9GAMM</name>
<proteinExistence type="predicted"/>
<dbReference type="RefSeq" id="WP_153045780.1">
    <property type="nucleotide sequence ID" value="NZ_BAAADT010000033.1"/>
</dbReference>
<evidence type="ECO:0000256" key="1">
    <source>
        <dbReference type="SAM" id="Phobius"/>
    </source>
</evidence>
<reference evidence="2 3" key="1">
    <citation type="journal article" date="2017" name="Sci. Rep.">
        <title>Revealing the Saline Adaptation Strategies of the Halophilic Bacterium Halomonas beimenensis through High-throughput Omics and Transposon Mutagenesis Approaches.</title>
        <authorList>
            <person name="Chen Y.H."/>
            <person name="Lin S.S."/>
            <person name="Shyu Y.T."/>
        </authorList>
    </citation>
    <scope>NUCLEOTIDE SEQUENCE [LARGE SCALE GENOMIC DNA]</scope>
    <source>
        <strain evidence="2 3">NTU-111</strain>
    </source>
</reference>
<dbReference type="Proteomes" id="UP000219993">
    <property type="component" value="Chromosome"/>
</dbReference>
<dbReference type="KEGG" id="hbe:BEI_1688"/>
<dbReference type="EMBL" id="CP021435">
    <property type="protein sequence ID" value="ATJ82675.1"/>
    <property type="molecule type" value="Genomic_DNA"/>
</dbReference>
<feature type="transmembrane region" description="Helical" evidence="1">
    <location>
        <begin position="71"/>
        <end position="89"/>
    </location>
</feature>
<keyword evidence="1" id="KW-0812">Transmembrane</keyword>
<feature type="transmembrane region" description="Helical" evidence="1">
    <location>
        <begin position="330"/>
        <end position="363"/>
    </location>
</feature>
<feature type="transmembrane region" description="Helical" evidence="1">
    <location>
        <begin position="298"/>
        <end position="318"/>
    </location>
</feature>
<organism evidence="2 3">
    <name type="scientific">Halomonas beimenensis</name>
    <dbReference type="NCBI Taxonomy" id="475662"/>
    <lineage>
        <taxon>Bacteria</taxon>
        <taxon>Pseudomonadati</taxon>
        <taxon>Pseudomonadota</taxon>
        <taxon>Gammaproteobacteria</taxon>
        <taxon>Oceanospirillales</taxon>
        <taxon>Halomonadaceae</taxon>
        <taxon>Halomonas</taxon>
    </lineage>
</organism>
<sequence length="389" mass="43417">MNFFCIVLFSVIAISGNSVPVIIFSYALSAVFLVILLKAGILIRLSSLLCVVFSFLIFIPLAFVLPLGNTLKFVLAVSSILVAAIPYTYIKTLGLPTQQNIFKWVLNIFLLGSFLHASGVLGDNMEVYKNFVHMPQLGNLARESSLSFFNQRFFGFFMEPSYFAAYFSLACSALFIVGARTSSLIYFFVGFLLCPSPNFFIGIAVVFYAFRNIIVATPKHFVLSTLFVVIVISLQTPRLIGFFNDILFFLDGGYRLTSFSHRLILPLVDFVAAHGDGEIPLDYACVSSFSCSHFLSKIPVITFWSFFSFAGVISYLLFVRAFLKKSFFSIALFFLISSIFSGGSAFVPHFALIFVMSVGFLNVVNRHTPSELLNSKLRSAENLHERRSL</sequence>
<feature type="transmembrane region" description="Helical" evidence="1">
    <location>
        <begin position="221"/>
        <end position="240"/>
    </location>
</feature>
<keyword evidence="3" id="KW-1185">Reference proteome</keyword>